<feature type="compositionally biased region" description="Low complexity" evidence="1">
    <location>
        <begin position="172"/>
        <end position="182"/>
    </location>
</feature>
<accession>C1MW19</accession>
<dbReference type="Gene3D" id="1.20.1280.50">
    <property type="match status" value="1"/>
</dbReference>
<dbReference type="SUPFAM" id="SSF81383">
    <property type="entry name" value="F-box domain"/>
    <property type="match status" value="1"/>
</dbReference>
<protein>
    <submittedName>
        <fullName evidence="3">Predicted protein</fullName>
    </submittedName>
</protein>
<dbReference type="OMA" id="TEACSKR"/>
<dbReference type="InterPro" id="IPR001810">
    <property type="entry name" value="F-box_dom"/>
</dbReference>
<evidence type="ECO:0000259" key="2">
    <source>
        <dbReference type="Pfam" id="PF12937"/>
    </source>
</evidence>
<dbReference type="RefSeq" id="XP_003060138.1">
    <property type="nucleotide sequence ID" value="XM_003060092.1"/>
</dbReference>
<dbReference type="GeneID" id="9685287"/>
<dbReference type="Proteomes" id="UP000001876">
    <property type="component" value="Unassembled WGS sequence"/>
</dbReference>
<feature type="region of interest" description="Disordered" evidence="1">
    <location>
        <begin position="79"/>
        <end position="149"/>
    </location>
</feature>
<dbReference type="InterPro" id="IPR036047">
    <property type="entry name" value="F-box-like_dom_sf"/>
</dbReference>
<gene>
    <name evidence="3" type="ORF">MICPUCDRAFT_59592</name>
</gene>
<dbReference type="Pfam" id="PF12937">
    <property type="entry name" value="F-box-like"/>
    <property type="match status" value="1"/>
</dbReference>
<sequence length="213" mass="21833">MTPPPPPSPPPAPSWHDLPDGILVSVFERIHGEPRGRETLLRCLRVCRGWRDDARRVLLRDDGDSGRRAADGSRAFKLAPSSTALEGPRGGGVDGSSVDGGSARAIRGDAIDEESVEEDTEACSKRRRVSADGGGGGGGATRDAETTMAEMDDAVAVDGDVDGSVQGVAVETGDASDDATTAAGGGGGGGGFFAKTLGTLRRRFGGSERKSAR</sequence>
<keyword evidence="4" id="KW-1185">Reference proteome</keyword>
<organism evidence="4">
    <name type="scientific">Micromonas pusilla (strain CCMP1545)</name>
    <name type="common">Picoplanktonic green alga</name>
    <dbReference type="NCBI Taxonomy" id="564608"/>
    <lineage>
        <taxon>Eukaryota</taxon>
        <taxon>Viridiplantae</taxon>
        <taxon>Chlorophyta</taxon>
        <taxon>Mamiellophyceae</taxon>
        <taxon>Mamiellales</taxon>
        <taxon>Mamiellaceae</taxon>
        <taxon>Micromonas</taxon>
    </lineage>
</organism>
<dbReference type="KEGG" id="mpp:MICPUCDRAFT_59592"/>
<dbReference type="EMBL" id="GG663741">
    <property type="protein sequence ID" value="EEH56090.1"/>
    <property type="molecule type" value="Genomic_DNA"/>
</dbReference>
<evidence type="ECO:0000313" key="3">
    <source>
        <dbReference type="EMBL" id="EEH56090.1"/>
    </source>
</evidence>
<evidence type="ECO:0000313" key="4">
    <source>
        <dbReference type="Proteomes" id="UP000001876"/>
    </source>
</evidence>
<feature type="compositionally biased region" description="Acidic residues" evidence="1">
    <location>
        <begin position="111"/>
        <end position="121"/>
    </location>
</feature>
<reference evidence="3 4" key="1">
    <citation type="journal article" date="2009" name="Science">
        <title>Green evolution and dynamic adaptations revealed by genomes of the marine picoeukaryotes Micromonas.</title>
        <authorList>
            <person name="Worden A.Z."/>
            <person name="Lee J.H."/>
            <person name="Mock T."/>
            <person name="Rouze P."/>
            <person name="Simmons M.P."/>
            <person name="Aerts A.L."/>
            <person name="Allen A.E."/>
            <person name="Cuvelier M.L."/>
            <person name="Derelle E."/>
            <person name="Everett M.V."/>
            <person name="Foulon E."/>
            <person name="Grimwood J."/>
            <person name="Gundlach H."/>
            <person name="Henrissat B."/>
            <person name="Napoli C."/>
            <person name="McDonald S.M."/>
            <person name="Parker M.S."/>
            <person name="Rombauts S."/>
            <person name="Salamov A."/>
            <person name="Von Dassow P."/>
            <person name="Badger J.H."/>
            <person name="Coutinho P.M."/>
            <person name="Demir E."/>
            <person name="Dubchak I."/>
            <person name="Gentemann C."/>
            <person name="Eikrem W."/>
            <person name="Gready J.E."/>
            <person name="John U."/>
            <person name="Lanier W."/>
            <person name="Lindquist E.A."/>
            <person name="Lucas S."/>
            <person name="Mayer K.F."/>
            <person name="Moreau H."/>
            <person name="Not F."/>
            <person name="Otillar R."/>
            <person name="Panaud O."/>
            <person name="Pangilinan J."/>
            <person name="Paulsen I."/>
            <person name="Piegu B."/>
            <person name="Poliakov A."/>
            <person name="Robbens S."/>
            <person name="Schmutz J."/>
            <person name="Toulza E."/>
            <person name="Wyss T."/>
            <person name="Zelensky A."/>
            <person name="Zhou K."/>
            <person name="Armbrust E.V."/>
            <person name="Bhattacharya D."/>
            <person name="Goodenough U.W."/>
            <person name="Van de Peer Y."/>
            <person name="Grigoriev I.V."/>
        </authorList>
    </citation>
    <scope>NUCLEOTIDE SEQUENCE [LARGE SCALE GENOMIC DNA]</scope>
    <source>
        <strain evidence="3 4">CCMP1545</strain>
    </source>
</reference>
<feature type="region of interest" description="Disordered" evidence="1">
    <location>
        <begin position="172"/>
        <end position="191"/>
    </location>
</feature>
<proteinExistence type="predicted"/>
<dbReference type="AlphaFoldDB" id="C1MW19"/>
<feature type="domain" description="F-box" evidence="2">
    <location>
        <begin position="15"/>
        <end position="52"/>
    </location>
</feature>
<evidence type="ECO:0000256" key="1">
    <source>
        <dbReference type="SAM" id="MobiDB-lite"/>
    </source>
</evidence>
<name>C1MW19_MICPC</name>